<evidence type="ECO:0000313" key="3">
    <source>
        <dbReference type="Proteomes" id="UP000323646"/>
    </source>
</evidence>
<keyword evidence="3" id="KW-1185">Reference proteome</keyword>
<dbReference type="Gene3D" id="1.10.10.10">
    <property type="entry name" value="Winged helix-like DNA-binding domain superfamily/Winged helix DNA-binding domain"/>
    <property type="match status" value="1"/>
</dbReference>
<dbReference type="PROSITE" id="PS01332">
    <property type="entry name" value="HTH_RRF2_1"/>
    <property type="match status" value="1"/>
</dbReference>
<dbReference type="InterPro" id="IPR000944">
    <property type="entry name" value="Tscrpt_reg_Rrf2"/>
</dbReference>
<dbReference type="Proteomes" id="UP000323646">
    <property type="component" value="Unassembled WGS sequence"/>
</dbReference>
<evidence type="ECO:0000256" key="1">
    <source>
        <dbReference type="ARBA" id="ARBA00023125"/>
    </source>
</evidence>
<gene>
    <name evidence="2" type="ORF">FZ040_03155</name>
</gene>
<dbReference type="SUPFAM" id="SSF46785">
    <property type="entry name" value="Winged helix' DNA-binding domain"/>
    <property type="match status" value="1"/>
</dbReference>
<dbReference type="EMBL" id="VTOY01000001">
    <property type="protein sequence ID" value="TYZ25040.1"/>
    <property type="molecule type" value="Genomic_DNA"/>
</dbReference>
<evidence type="ECO:0000313" key="2">
    <source>
        <dbReference type="EMBL" id="TYZ25040.1"/>
    </source>
</evidence>
<dbReference type="PANTHER" id="PTHR33221:SF5">
    <property type="entry name" value="HTH-TYPE TRANSCRIPTIONAL REGULATOR ISCR"/>
    <property type="match status" value="1"/>
</dbReference>
<dbReference type="PANTHER" id="PTHR33221">
    <property type="entry name" value="WINGED HELIX-TURN-HELIX TRANSCRIPTIONAL REGULATOR, RRF2 FAMILY"/>
    <property type="match status" value="1"/>
</dbReference>
<dbReference type="AlphaFoldDB" id="A0A5D6WB66"/>
<accession>A0A5D6WB66</accession>
<dbReference type="NCBIfam" id="TIGR00738">
    <property type="entry name" value="rrf2_super"/>
    <property type="match status" value="1"/>
</dbReference>
<reference evidence="2 3" key="1">
    <citation type="submission" date="2019-08" db="EMBL/GenBank/DDBJ databases">
        <title>Selenomonas sp. mPRGC5 and Selenomonas sp. mPRGC8 isolated from ruminal fluid of dairy goat (Capra hircus).</title>
        <authorList>
            <person name="Poothong S."/>
            <person name="Nuengjamnong C."/>
            <person name="Tanasupawat S."/>
        </authorList>
    </citation>
    <scope>NUCLEOTIDE SEQUENCE [LARGE SCALE GENOMIC DNA]</scope>
    <source>
        <strain evidence="3">mPRGC5</strain>
    </source>
</reference>
<protein>
    <submittedName>
        <fullName evidence="2">Rrf2 family transcriptional regulator</fullName>
    </submittedName>
</protein>
<dbReference type="GO" id="GO:0003700">
    <property type="term" value="F:DNA-binding transcription factor activity"/>
    <property type="evidence" value="ECO:0007669"/>
    <property type="project" value="TreeGrafter"/>
</dbReference>
<dbReference type="GO" id="GO:0005829">
    <property type="term" value="C:cytosol"/>
    <property type="evidence" value="ECO:0007669"/>
    <property type="project" value="TreeGrafter"/>
</dbReference>
<sequence>MKISTKGRYSVTALYELALHYGTGPLPLKNIAQGQGLSENYLEQLMLPLRRAGLVKSIRGAQGGYMLAREPKEITIGEIITTVEGPIAVVDCLLAEAGAKDQPCERACACVTRGIWEKVCDSISEVLGGITLQTLMDNDKGSEHVGCAR</sequence>
<dbReference type="InterPro" id="IPR036388">
    <property type="entry name" value="WH-like_DNA-bd_sf"/>
</dbReference>
<comment type="caution">
    <text evidence="2">The sequence shown here is derived from an EMBL/GenBank/DDBJ whole genome shotgun (WGS) entry which is preliminary data.</text>
</comment>
<dbReference type="RefSeq" id="WP_149170657.1">
    <property type="nucleotide sequence ID" value="NZ_VTOY01000001.1"/>
</dbReference>
<dbReference type="GO" id="GO:0003677">
    <property type="term" value="F:DNA binding"/>
    <property type="evidence" value="ECO:0007669"/>
    <property type="project" value="UniProtKB-KW"/>
</dbReference>
<dbReference type="InterPro" id="IPR036390">
    <property type="entry name" value="WH_DNA-bd_sf"/>
</dbReference>
<dbReference type="Pfam" id="PF02082">
    <property type="entry name" value="Rrf2"/>
    <property type="match status" value="1"/>
</dbReference>
<name>A0A5D6WB66_9FIRM</name>
<dbReference type="InterPro" id="IPR030489">
    <property type="entry name" value="TR_Rrf2-type_CS"/>
</dbReference>
<proteinExistence type="predicted"/>
<dbReference type="PROSITE" id="PS51197">
    <property type="entry name" value="HTH_RRF2_2"/>
    <property type="match status" value="1"/>
</dbReference>
<organism evidence="2 3">
    <name type="scientific">Selenomonas ruminis</name>
    <dbReference type="NCBI Taxonomy" id="2593411"/>
    <lineage>
        <taxon>Bacteria</taxon>
        <taxon>Bacillati</taxon>
        <taxon>Bacillota</taxon>
        <taxon>Negativicutes</taxon>
        <taxon>Selenomonadales</taxon>
        <taxon>Selenomonadaceae</taxon>
        <taxon>Selenomonas</taxon>
    </lineage>
</organism>
<dbReference type="OrthoDB" id="9808360at2"/>
<keyword evidence="1" id="KW-0238">DNA-binding</keyword>